<organism evidence="15 16">
    <name type="scientific">Colletotrichum plurivorum</name>
    <dbReference type="NCBI Taxonomy" id="2175906"/>
    <lineage>
        <taxon>Eukaryota</taxon>
        <taxon>Fungi</taxon>
        <taxon>Dikarya</taxon>
        <taxon>Ascomycota</taxon>
        <taxon>Pezizomycotina</taxon>
        <taxon>Sordariomycetes</taxon>
        <taxon>Hypocreomycetidae</taxon>
        <taxon>Glomerellales</taxon>
        <taxon>Glomerellaceae</taxon>
        <taxon>Colletotrichum</taxon>
        <taxon>Colletotrichum orchidearum species complex</taxon>
    </lineage>
</organism>
<reference evidence="15" key="1">
    <citation type="journal article" date="2020" name="Phytopathology">
        <title>Genome Sequence Resources of Colletotrichum truncatum, C. plurivorum, C. musicola, and C. sojae: Four Species Pathogenic to Soybean (Glycine max).</title>
        <authorList>
            <person name="Rogerio F."/>
            <person name="Boufleur T.R."/>
            <person name="Ciampi-Guillardi M."/>
            <person name="Sukno S.A."/>
            <person name="Thon M.R."/>
            <person name="Massola Junior N.S."/>
            <person name="Baroncelli R."/>
        </authorList>
    </citation>
    <scope>NUCLEOTIDE SEQUENCE</scope>
    <source>
        <strain evidence="15">LFN00145</strain>
    </source>
</reference>
<dbReference type="Gene3D" id="3.30.470.20">
    <property type="entry name" value="ATP-grasp fold, B domain"/>
    <property type="match status" value="1"/>
</dbReference>
<dbReference type="FunFam" id="3.30.470.20:FF:000018">
    <property type="entry name" value="Trifunctional purine biosynthetic protein adenosine-3"/>
    <property type="match status" value="1"/>
</dbReference>
<dbReference type="SUPFAM" id="SSF56059">
    <property type="entry name" value="Glutathione synthetase ATP-binding domain-like"/>
    <property type="match status" value="1"/>
</dbReference>
<dbReference type="SUPFAM" id="SSF51246">
    <property type="entry name" value="Rudiment single hybrid motif"/>
    <property type="match status" value="1"/>
</dbReference>
<evidence type="ECO:0000256" key="13">
    <source>
        <dbReference type="PROSITE-ProRule" id="PRU00409"/>
    </source>
</evidence>
<dbReference type="PANTHER" id="PTHR43472">
    <property type="entry name" value="PHOSPHORIBOSYLAMINE--GLYCINE LIGASE"/>
    <property type="match status" value="1"/>
</dbReference>
<dbReference type="InterPro" id="IPR037123">
    <property type="entry name" value="PRibGlycinamide_synth_C_sf"/>
</dbReference>
<dbReference type="SMART" id="SM01210">
    <property type="entry name" value="GARS_C"/>
    <property type="match status" value="1"/>
</dbReference>
<evidence type="ECO:0000256" key="4">
    <source>
        <dbReference type="ARBA" id="ARBA00022723"/>
    </source>
</evidence>
<dbReference type="AlphaFoldDB" id="A0A8H6KC72"/>
<evidence type="ECO:0000313" key="15">
    <source>
        <dbReference type="EMBL" id="KAF6828779.1"/>
    </source>
</evidence>
<keyword evidence="16" id="KW-1185">Reference proteome</keyword>
<dbReference type="Pfam" id="PF02843">
    <property type="entry name" value="GARS_C"/>
    <property type="match status" value="1"/>
</dbReference>
<dbReference type="GO" id="GO:0004641">
    <property type="term" value="F:phosphoribosylformylglycinamidine cyclo-ligase activity"/>
    <property type="evidence" value="ECO:0007669"/>
    <property type="project" value="UniProtKB-EC"/>
</dbReference>
<dbReference type="InterPro" id="IPR020560">
    <property type="entry name" value="PRibGlycinamide_synth_C-dom"/>
</dbReference>
<dbReference type="InterPro" id="IPR011761">
    <property type="entry name" value="ATP-grasp"/>
</dbReference>
<accession>A0A8H6KC72</accession>
<evidence type="ECO:0000259" key="14">
    <source>
        <dbReference type="PROSITE" id="PS50975"/>
    </source>
</evidence>
<dbReference type="NCBIfam" id="TIGR00877">
    <property type="entry name" value="purD"/>
    <property type="match status" value="1"/>
</dbReference>
<dbReference type="GO" id="GO:0046872">
    <property type="term" value="F:metal ion binding"/>
    <property type="evidence" value="ECO:0007669"/>
    <property type="project" value="UniProtKB-KW"/>
</dbReference>
<evidence type="ECO:0000256" key="12">
    <source>
        <dbReference type="ARBA" id="ARBA00049057"/>
    </source>
</evidence>
<comment type="pathway">
    <text evidence="1">Purine metabolism; IMP biosynthesis via de novo pathway; N(1)-(5-phospho-D-ribosyl)glycinamide from 5-phospho-alpha-D-ribose 1-diphosphate: step 2/2.</text>
</comment>
<dbReference type="InterPro" id="IPR011054">
    <property type="entry name" value="Rudment_hybrid_motif"/>
</dbReference>
<dbReference type="PROSITE" id="PS50975">
    <property type="entry name" value="ATP_GRASP"/>
    <property type="match status" value="1"/>
</dbReference>
<keyword evidence="6" id="KW-0658">Purine biosynthesis</keyword>
<dbReference type="SMART" id="SM01209">
    <property type="entry name" value="GARS_A"/>
    <property type="match status" value="1"/>
</dbReference>
<dbReference type="FunFam" id="3.30.1490.20:FF:000006">
    <property type="entry name" value="phosphoribosylamine--glycine ligase, chloroplastic-like"/>
    <property type="match status" value="1"/>
</dbReference>
<keyword evidence="4" id="KW-0479">Metal-binding</keyword>
<dbReference type="FunFam" id="3.90.600.10:FF:000001">
    <property type="entry name" value="Trifunctional purine biosynthetic protein adenosine-3"/>
    <property type="match status" value="1"/>
</dbReference>
<dbReference type="UniPathway" id="UPA00074">
    <property type="reaction ID" value="UER00125"/>
</dbReference>
<keyword evidence="7 13" id="KW-0067">ATP-binding</keyword>
<dbReference type="InterPro" id="IPR020559">
    <property type="entry name" value="PRibGlycinamide_synth_CS"/>
</dbReference>
<evidence type="ECO:0000256" key="7">
    <source>
        <dbReference type="ARBA" id="ARBA00022840"/>
    </source>
</evidence>
<keyword evidence="8" id="KW-0464">Manganese</keyword>
<dbReference type="GO" id="GO:0004637">
    <property type="term" value="F:phosphoribosylamine-glycine ligase activity"/>
    <property type="evidence" value="ECO:0007669"/>
    <property type="project" value="UniProtKB-EC"/>
</dbReference>
<dbReference type="Gene3D" id="3.40.50.20">
    <property type="match status" value="1"/>
</dbReference>
<dbReference type="InterPro" id="IPR016185">
    <property type="entry name" value="PreATP-grasp_dom_sf"/>
</dbReference>
<dbReference type="Proteomes" id="UP000654918">
    <property type="component" value="Unassembled WGS sequence"/>
</dbReference>
<dbReference type="InterPro" id="IPR013815">
    <property type="entry name" value="ATP_grasp_subdomain_1"/>
</dbReference>
<dbReference type="GO" id="GO:0006189">
    <property type="term" value="P:'de novo' IMP biosynthetic process"/>
    <property type="evidence" value="ECO:0007669"/>
    <property type="project" value="UniProtKB-UniPathway"/>
</dbReference>
<name>A0A8H6KC72_9PEZI</name>
<feature type="domain" description="ATP-grasp" evidence="14">
    <location>
        <begin position="118"/>
        <end position="325"/>
    </location>
</feature>
<dbReference type="InterPro" id="IPR020562">
    <property type="entry name" value="PRibGlycinamide_synth_N"/>
</dbReference>
<dbReference type="Gene3D" id="3.90.600.10">
    <property type="entry name" value="Phosphoribosylglycinamide synthetase, C-terminal domain"/>
    <property type="match status" value="1"/>
</dbReference>
<dbReference type="EMBL" id="WIGO01000117">
    <property type="protein sequence ID" value="KAF6828779.1"/>
    <property type="molecule type" value="Genomic_DNA"/>
</dbReference>
<evidence type="ECO:0000313" key="16">
    <source>
        <dbReference type="Proteomes" id="UP000654918"/>
    </source>
</evidence>
<dbReference type="Pfam" id="PF02844">
    <property type="entry name" value="GARS_N"/>
    <property type="match status" value="1"/>
</dbReference>
<dbReference type="GO" id="GO:0009113">
    <property type="term" value="P:purine nucleobase biosynthetic process"/>
    <property type="evidence" value="ECO:0007669"/>
    <property type="project" value="InterPro"/>
</dbReference>
<evidence type="ECO:0000256" key="11">
    <source>
        <dbReference type="ARBA" id="ARBA00042864"/>
    </source>
</evidence>
<dbReference type="Gene3D" id="3.30.1490.20">
    <property type="entry name" value="ATP-grasp fold, A domain"/>
    <property type="match status" value="1"/>
</dbReference>
<dbReference type="HAMAP" id="MF_00138">
    <property type="entry name" value="GARS"/>
    <property type="match status" value="1"/>
</dbReference>
<sequence length="428" mass="46133">MASAAIQKLRILLVGKGGREHALAWKLTRSESVEHVYVVPGNGGIATLSKASNCLDVSEDDYPGLVELSKRLSINLVVVGPDSAVVGGLSDHFQDSGIPCFCPSKKAAVVEGSKAYAKDFMDKMKIPTAAYRSFDKYDEARNYLESLDHRVVIKADGLAAGKGVILPETRGESLQALEEIMLNGKFGSAGEQVIVEEYLEGYEISVLTFSDGKSILSLPPSQDHKRALDGNKGLNTGGMGVYAPVPCVTREQMAEIDKTVIQRTIDGLSADDRPFMGMLFTGIIVTPTGPKVLEYNARFGDPETQSLMLLLPDEGLAEVLLACVEKRLGEVKLEPTAAYACNITVAAGGYPESYRKGDLIQLESPPEGVQIFHAGTEWNNGELRTAGGRVFSVAATGKTLQEAVETAYKGVESIRFDGMFYRKDIAAR</sequence>
<dbReference type="SUPFAM" id="SSF52440">
    <property type="entry name" value="PreATP-grasp domain"/>
    <property type="match status" value="1"/>
</dbReference>
<keyword evidence="5 13" id="KW-0547">Nucleotide-binding</keyword>
<comment type="similarity">
    <text evidence="9">Belongs to the GARS family.</text>
</comment>
<comment type="catalytic activity">
    <reaction evidence="12">
        <text>2-formamido-N(1)-(5-O-phospho-beta-D-ribosyl)acetamidine + ATP = 5-amino-1-(5-phospho-beta-D-ribosyl)imidazole + ADP + phosphate + H(+)</text>
        <dbReference type="Rhea" id="RHEA:23032"/>
        <dbReference type="ChEBI" id="CHEBI:15378"/>
        <dbReference type="ChEBI" id="CHEBI:30616"/>
        <dbReference type="ChEBI" id="CHEBI:43474"/>
        <dbReference type="ChEBI" id="CHEBI:137981"/>
        <dbReference type="ChEBI" id="CHEBI:147287"/>
        <dbReference type="ChEBI" id="CHEBI:456216"/>
        <dbReference type="EC" id="6.3.3.1"/>
    </reaction>
</comment>
<evidence type="ECO:0000256" key="6">
    <source>
        <dbReference type="ARBA" id="ARBA00022755"/>
    </source>
</evidence>
<dbReference type="EC" id="6.3.4.13" evidence="2"/>
<evidence type="ECO:0000256" key="2">
    <source>
        <dbReference type="ARBA" id="ARBA00013255"/>
    </source>
</evidence>
<proteinExistence type="inferred from homology"/>
<evidence type="ECO:0000256" key="9">
    <source>
        <dbReference type="ARBA" id="ARBA00038345"/>
    </source>
</evidence>
<comment type="caution">
    <text evidence="15">The sequence shown here is derived from an EMBL/GenBank/DDBJ whole genome shotgun (WGS) entry which is preliminary data.</text>
</comment>
<evidence type="ECO:0000256" key="5">
    <source>
        <dbReference type="ARBA" id="ARBA00022741"/>
    </source>
</evidence>
<gene>
    <name evidence="15" type="ORF">CPLU01_08330</name>
</gene>
<keyword evidence="3" id="KW-0436">Ligase</keyword>
<dbReference type="PANTHER" id="PTHR43472:SF1">
    <property type="entry name" value="PHOSPHORIBOSYLAMINE--GLYCINE LIGASE, CHLOROPLASTIC"/>
    <property type="match status" value="1"/>
</dbReference>
<dbReference type="InterPro" id="IPR000115">
    <property type="entry name" value="PRibGlycinamide_synth"/>
</dbReference>
<evidence type="ECO:0000256" key="8">
    <source>
        <dbReference type="ARBA" id="ARBA00023211"/>
    </source>
</evidence>
<dbReference type="InterPro" id="IPR020561">
    <property type="entry name" value="PRibGlycinamid_synth_ATP-grasp"/>
</dbReference>
<evidence type="ECO:0000256" key="3">
    <source>
        <dbReference type="ARBA" id="ARBA00022598"/>
    </source>
</evidence>
<dbReference type="GO" id="GO:0005524">
    <property type="term" value="F:ATP binding"/>
    <property type="evidence" value="ECO:0007669"/>
    <property type="project" value="UniProtKB-UniRule"/>
</dbReference>
<dbReference type="Pfam" id="PF01071">
    <property type="entry name" value="GARS_A"/>
    <property type="match status" value="1"/>
</dbReference>
<evidence type="ECO:0000256" key="10">
    <source>
        <dbReference type="ARBA" id="ARBA00042242"/>
    </source>
</evidence>
<dbReference type="PROSITE" id="PS00184">
    <property type="entry name" value="GARS"/>
    <property type="match status" value="1"/>
</dbReference>
<evidence type="ECO:0000256" key="1">
    <source>
        <dbReference type="ARBA" id="ARBA00005174"/>
    </source>
</evidence>
<protein>
    <recommendedName>
        <fullName evidence="2">phosphoribosylamine--glycine ligase</fullName>
        <ecNumber evidence="2">6.3.4.13</ecNumber>
    </recommendedName>
    <alternativeName>
        <fullName evidence="10">Glycinamide ribonucleotide synthetase</fullName>
    </alternativeName>
    <alternativeName>
        <fullName evidence="11">Phosphoribosylglycinamide synthetase</fullName>
    </alternativeName>
</protein>